<dbReference type="CDD" id="cd03025">
    <property type="entry name" value="DsbA_FrnE_like"/>
    <property type="match status" value="1"/>
</dbReference>
<sequence>MRRLTYLFDPLCGWCYGASPALERLMAHESLTIDLVPTGLFADEGAFPMNAAFAAHAWEADQRIARLSGQRFTEQYRVNVLASRTAAVDSGPATLGLTAVRLTAPEREFEALKAIQHVRYVEGRDNGDPAVIADVLAGLGLAEAAARCHAADEELLAANRARIAEGRAEMQRFGARGVPTLILDTGRGRATVDASALFGEVDRLAAALDAA</sequence>
<evidence type="ECO:0000259" key="1">
    <source>
        <dbReference type="Pfam" id="PF01323"/>
    </source>
</evidence>
<dbReference type="Gene3D" id="3.40.30.10">
    <property type="entry name" value="Glutaredoxin"/>
    <property type="match status" value="1"/>
</dbReference>
<dbReference type="Pfam" id="PF01323">
    <property type="entry name" value="DSBA"/>
    <property type="match status" value="1"/>
</dbReference>
<dbReference type="SUPFAM" id="SSF52833">
    <property type="entry name" value="Thioredoxin-like"/>
    <property type="match status" value="1"/>
</dbReference>
<comment type="caution">
    <text evidence="2">The sequence shown here is derived from an EMBL/GenBank/DDBJ whole genome shotgun (WGS) entry which is preliminary data.</text>
</comment>
<evidence type="ECO:0000313" key="3">
    <source>
        <dbReference type="Proteomes" id="UP000577362"/>
    </source>
</evidence>
<proteinExistence type="predicted"/>
<protein>
    <recommendedName>
        <fullName evidence="1">DSBA-like thioredoxin domain-containing protein</fullName>
    </recommendedName>
</protein>
<dbReference type="AlphaFoldDB" id="A0A840BWV8"/>
<dbReference type="Proteomes" id="UP000577362">
    <property type="component" value="Unassembled WGS sequence"/>
</dbReference>
<accession>A0A840BWV8</accession>
<keyword evidence="3" id="KW-1185">Reference proteome</keyword>
<reference evidence="2 3" key="1">
    <citation type="submission" date="2020-08" db="EMBL/GenBank/DDBJ databases">
        <title>Genomic Encyclopedia of Type Strains, Phase IV (KMG-IV): sequencing the most valuable type-strain genomes for metagenomic binning, comparative biology and taxonomic classification.</title>
        <authorList>
            <person name="Goeker M."/>
        </authorList>
    </citation>
    <scope>NUCLEOTIDE SEQUENCE [LARGE SCALE GENOMIC DNA]</scope>
    <source>
        <strain evidence="2 3">DSM 103737</strain>
    </source>
</reference>
<organism evidence="2 3">
    <name type="scientific">Chelatococcus caeni</name>
    <dbReference type="NCBI Taxonomy" id="1348468"/>
    <lineage>
        <taxon>Bacteria</taxon>
        <taxon>Pseudomonadati</taxon>
        <taxon>Pseudomonadota</taxon>
        <taxon>Alphaproteobacteria</taxon>
        <taxon>Hyphomicrobiales</taxon>
        <taxon>Chelatococcaceae</taxon>
        <taxon>Chelatococcus</taxon>
    </lineage>
</organism>
<name>A0A840BWV8_9HYPH</name>
<dbReference type="InterPro" id="IPR001853">
    <property type="entry name" value="DSBA-like_thioredoxin_dom"/>
</dbReference>
<feature type="domain" description="DSBA-like thioredoxin" evidence="1">
    <location>
        <begin position="8"/>
        <end position="195"/>
    </location>
</feature>
<dbReference type="EMBL" id="JACIEN010000001">
    <property type="protein sequence ID" value="MBB4015829.1"/>
    <property type="molecule type" value="Genomic_DNA"/>
</dbReference>
<gene>
    <name evidence="2" type="ORF">GGR16_000835</name>
</gene>
<evidence type="ECO:0000313" key="2">
    <source>
        <dbReference type="EMBL" id="MBB4015829.1"/>
    </source>
</evidence>
<dbReference type="GO" id="GO:0016491">
    <property type="term" value="F:oxidoreductase activity"/>
    <property type="evidence" value="ECO:0007669"/>
    <property type="project" value="InterPro"/>
</dbReference>
<dbReference type="RefSeq" id="WP_019402804.1">
    <property type="nucleotide sequence ID" value="NZ_JACIEN010000001.1"/>
</dbReference>
<dbReference type="InterPro" id="IPR036249">
    <property type="entry name" value="Thioredoxin-like_sf"/>
</dbReference>